<keyword evidence="7" id="KW-0067">ATP-binding</keyword>
<proteinExistence type="inferred from homology"/>
<dbReference type="GO" id="GO:0005524">
    <property type="term" value="F:ATP binding"/>
    <property type="evidence" value="ECO:0007669"/>
    <property type="project" value="UniProtKB-KW"/>
</dbReference>
<keyword evidence="8 12" id="KW-0175">Coiled coil</keyword>
<dbReference type="STRING" id="71717.A0A4Y7SMY0"/>
<dbReference type="OrthoDB" id="10072614at2759"/>
<feature type="compositionally biased region" description="Basic and acidic residues" evidence="13">
    <location>
        <begin position="480"/>
        <end position="491"/>
    </location>
</feature>
<evidence type="ECO:0000256" key="10">
    <source>
        <dbReference type="ARBA" id="ARBA00023204"/>
    </source>
</evidence>
<evidence type="ECO:0000256" key="9">
    <source>
        <dbReference type="ARBA" id="ARBA00023172"/>
    </source>
</evidence>
<evidence type="ECO:0000256" key="11">
    <source>
        <dbReference type="ARBA" id="ARBA00023242"/>
    </source>
</evidence>
<keyword evidence="9" id="KW-0233">DNA recombination</keyword>
<keyword evidence="16" id="KW-1185">Reference proteome</keyword>
<dbReference type="GO" id="GO:0016787">
    <property type="term" value="F:hydrolase activity"/>
    <property type="evidence" value="ECO:0007669"/>
    <property type="project" value="UniProtKB-KW"/>
</dbReference>
<feature type="coiled-coil region" evidence="12">
    <location>
        <begin position="798"/>
        <end position="860"/>
    </location>
</feature>
<dbReference type="GO" id="GO:0003697">
    <property type="term" value="F:single-stranded DNA binding"/>
    <property type="evidence" value="ECO:0007669"/>
    <property type="project" value="TreeGrafter"/>
</dbReference>
<evidence type="ECO:0000313" key="16">
    <source>
        <dbReference type="Proteomes" id="UP000298030"/>
    </source>
</evidence>
<reference evidence="15 16" key="1">
    <citation type="journal article" date="2019" name="Nat. Ecol. Evol.">
        <title>Megaphylogeny resolves global patterns of mushroom evolution.</title>
        <authorList>
            <person name="Varga T."/>
            <person name="Krizsan K."/>
            <person name="Foldi C."/>
            <person name="Dima B."/>
            <person name="Sanchez-Garcia M."/>
            <person name="Sanchez-Ramirez S."/>
            <person name="Szollosi G.J."/>
            <person name="Szarkandi J.G."/>
            <person name="Papp V."/>
            <person name="Albert L."/>
            <person name="Andreopoulos W."/>
            <person name="Angelini C."/>
            <person name="Antonin V."/>
            <person name="Barry K.W."/>
            <person name="Bougher N.L."/>
            <person name="Buchanan P."/>
            <person name="Buyck B."/>
            <person name="Bense V."/>
            <person name="Catcheside P."/>
            <person name="Chovatia M."/>
            <person name="Cooper J."/>
            <person name="Damon W."/>
            <person name="Desjardin D."/>
            <person name="Finy P."/>
            <person name="Geml J."/>
            <person name="Haridas S."/>
            <person name="Hughes K."/>
            <person name="Justo A."/>
            <person name="Karasinski D."/>
            <person name="Kautmanova I."/>
            <person name="Kiss B."/>
            <person name="Kocsube S."/>
            <person name="Kotiranta H."/>
            <person name="LaButti K.M."/>
            <person name="Lechner B.E."/>
            <person name="Liimatainen K."/>
            <person name="Lipzen A."/>
            <person name="Lukacs Z."/>
            <person name="Mihaltcheva S."/>
            <person name="Morgado L.N."/>
            <person name="Niskanen T."/>
            <person name="Noordeloos M.E."/>
            <person name="Ohm R.A."/>
            <person name="Ortiz-Santana B."/>
            <person name="Ovrebo C."/>
            <person name="Racz N."/>
            <person name="Riley R."/>
            <person name="Savchenko A."/>
            <person name="Shiryaev A."/>
            <person name="Soop K."/>
            <person name="Spirin V."/>
            <person name="Szebenyi C."/>
            <person name="Tomsovsky M."/>
            <person name="Tulloss R.E."/>
            <person name="Uehling J."/>
            <person name="Grigoriev I.V."/>
            <person name="Vagvolgyi C."/>
            <person name="Papp T."/>
            <person name="Martin F.M."/>
            <person name="Miettinen O."/>
            <person name="Hibbett D.S."/>
            <person name="Nagy L.G."/>
        </authorList>
    </citation>
    <scope>NUCLEOTIDE SEQUENCE [LARGE SCALE GENOMIC DNA]</scope>
    <source>
        <strain evidence="15 16">FP101781</strain>
    </source>
</reference>
<evidence type="ECO:0000256" key="13">
    <source>
        <dbReference type="SAM" id="MobiDB-lite"/>
    </source>
</evidence>
<keyword evidence="4" id="KW-0158">Chromosome</keyword>
<comment type="similarity">
    <text evidence="3">Belongs to the SMC family. SMC6 subfamily.</text>
</comment>
<feature type="region of interest" description="Disordered" evidence="13">
    <location>
        <begin position="1"/>
        <end position="63"/>
    </location>
</feature>
<organism evidence="15 16">
    <name type="scientific">Coprinellus micaceus</name>
    <name type="common">Glistening ink-cap mushroom</name>
    <name type="synonym">Coprinus micaceus</name>
    <dbReference type="NCBI Taxonomy" id="71717"/>
    <lineage>
        <taxon>Eukaryota</taxon>
        <taxon>Fungi</taxon>
        <taxon>Dikarya</taxon>
        <taxon>Basidiomycota</taxon>
        <taxon>Agaricomycotina</taxon>
        <taxon>Agaricomycetes</taxon>
        <taxon>Agaricomycetidae</taxon>
        <taxon>Agaricales</taxon>
        <taxon>Agaricineae</taxon>
        <taxon>Psathyrellaceae</taxon>
        <taxon>Coprinellus</taxon>
    </lineage>
</organism>
<evidence type="ECO:0000256" key="6">
    <source>
        <dbReference type="ARBA" id="ARBA00022763"/>
    </source>
</evidence>
<evidence type="ECO:0000256" key="5">
    <source>
        <dbReference type="ARBA" id="ARBA00022741"/>
    </source>
</evidence>
<comment type="caution">
    <text evidence="15">The sequence shown here is derived from an EMBL/GenBank/DDBJ whole genome shotgun (WGS) entry which is preliminary data.</text>
</comment>
<dbReference type="Pfam" id="PF02463">
    <property type="entry name" value="SMC_N"/>
    <property type="match status" value="1"/>
</dbReference>
<dbReference type="GO" id="GO:0030915">
    <property type="term" value="C:Smc5-Smc6 complex"/>
    <property type="evidence" value="ECO:0007669"/>
    <property type="project" value="TreeGrafter"/>
</dbReference>
<keyword evidence="5" id="KW-0547">Nucleotide-binding</keyword>
<dbReference type="EMBL" id="QPFP01000083">
    <property type="protein sequence ID" value="TEB23008.1"/>
    <property type="molecule type" value="Genomic_DNA"/>
</dbReference>
<evidence type="ECO:0000256" key="4">
    <source>
        <dbReference type="ARBA" id="ARBA00022454"/>
    </source>
</evidence>
<dbReference type="GO" id="GO:0035861">
    <property type="term" value="C:site of double-strand break"/>
    <property type="evidence" value="ECO:0007669"/>
    <property type="project" value="TreeGrafter"/>
</dbReference>
<feature type="region of interest" description="Disordered" evidence="13">
    <location>
        <begin position="480"/>
        <end position="508"/>
    </location>
</feature>
<evidence type="ECO:0000256" key="12">
    <source>
        <dbReference type="SAM" id="Coils"/>
    </source>
</evidence>
<dbReference type="Gene3D" id="1.10.287.1490">
    <property type="match status" value="1"/>
</dbReference>
<protein>
    <submittedName>
        <fullName evidence="15">P-loop containing nucleoside triphosphate hydrolase protein</fullName>
    </submittedName>
</protein>
<dbReference type="AlphaFoldDB" id="A0A4Y7SMY0"/>
<feature type="coiled-coil region" evidence="12">
    <location>
        <begin position="338"/>
        <end position="386"/>
    </location>
</feature>
<dbReference type="PANTHER" id="PTHR19306">
    <property type="entry name" value="STRUCTURAL MAINTENANCE OF CHROMOSOMES 5,6 SMC5, SMC6"/>
    <property type="match status" value="1"/>
</dbReference>
<name>A0A4Y7SMY0_COPMI</name>
<dbReference type="GO" id="GO:0005634">
    <property type="term" value="C:nucleus"/>
    <property type="evidence" value="ECO:0007669"/>
    <property type="project" value="UniProtKB-SubCell"/>
</dbReference>
<sequence>MPKRPATVETDSGSDSERGTPKRTRRQPADDSDSDQAGPSQRNGRQGRGRRARNEEDSDAEAEVVVPVAVDDEEFENAHRDRIRRQLESNNRAAKGQAEYGIIESIECVDFMCHERLFFEFGPQINFIIGHNGSGKSAVLSGLTLALGGKTNSTGRGSGLKSFIREGTNASKITLTIKNQGPEAYKPNEYGQSIVIERRFTKEGSSSWKLMNEDGKTTVSNKREELSAICDHMNIQVDNPLNVLTQDAARQFLSGSQPTERYKFFLLGTQLFQLSQEYDTCLDNIRKTSKVLQTKKEAIPDLRRHYNEVVTRFKEAEKAVAQKKKVDDLKKELAWAHVKTKEDELKKAHADLAAKKKNIPKVEEKIAGSELELEEKESVVKACEDERKELGSVGHLQERKNKFADELRDKRKTLRTCEHDLVTMRNQVSTVDSQISGLERALEEEKKKMEADSRAKRAHLEAEISRAKADIAKLEAEQEEIRNRRESRRNDMLQAQQAGDQAKAQVEAHRTSIISSQTALTAAKASERDTFVPYGNNIKAVVEEIDRSTWYGDKPVGPLGRYVKAREPSKWGDILRTQLGQLLTAFAVTDARDRDQLKRILLKHRNTNNIIISERDLFDFRSGEPPEKYLTVLRALDISDDWVVRLLINQGRIENTVLSESRRSLENELKELHGGVGWSRDQFNVRVFPEGGASSHGLQIRKNDAQSLLLTGRNAQAEIAHHEAALVTLNQQLQQVTQALQQAVHQATQLRRELDGPIAREEQAKVVAIRNRRSDLNTLQSEYNDEVPANSAGLLHALEEAQAEKTSLLTQKETSEKNKATLQTAVAELEAQLAVVNGHIGEYQEKLEGLTTKLQTAITERVQVQNDIKHWTQRLAKEKDLVKTAESHAKVTEEEFDTWTKAAEQFCSRVETTRTPETIERESDSVRRALEAREKRQGATVEELTAQVNKAKDAMDKAEGEWKSANRLNKALRTSLLIRLHRWQEFRSHISLRCKLIFSSHLAQRGYFGKVLFNHEAQTLTLRVQTDDQLQKGTQAEKDPKSLSGGEKSFSTICLLLSLWDSIGCPLRCLDEFDVFMDAVNRRISMKMMIDTANANPDKQYILITPQDMTNIRIGDNVRVNRMLDPVRRTRN</sequence>
<dbReference type="InterPro" id="IPR003395">
    <property type="entry name" value="RecF/RecN/SMC_N"/>
</dbReference>
<gene>
    <name evidence="15" type="ORF">FA13DRAFT_1670440</name>
</gene>
<evidence type="ECO:0000256" key="1">
    <source>
        <dbReference type="ARBA" id="ARBA00004123"/>
    </source>
</evidence>
<keyword evidence="11" id="KW-0539">Nucleus</keyword>
<dbReference type="Gene3D" id="3.40.50.300">
    <property type="entry name" value="P-loop containing nucleotide triphosphate hydrolases"/>
    <property type="match status" value="2"/>
</dbReference>
<dbReference type="GO" id="GO:0003684">
    <property type="term" value="F:damaged DNA binding"/>
    <property type="evidence" value="ECO:0007669"/>
    <property type="project" value="TreeGrafter"/>
</dbReference>
<keyword evidence="10" id="KW-0234">DNA repair</keyword>
<dbReference type="InterPro" id="IPR027417">
    <property type="entry name" value="P-loop_NTPase"/>
</dbReference>
<dbReference type="SUPFAM" id="SSF52540">
    <property type="entry name" value="P-loop containing nucleoside triphosphate hydrolases"/>
    <property type="match status" value="1"/>
</dbReference>
<comment type="subcellular location">
    <subcellularLocation>
        <location evidence="2">Chromosome</location>
    </subcellularLocation>
    <subcellularLocation>
        <location evidence="1">Nucleus</location>
    </subcellularLocation>
</comment>
<evidence type="ECO:0000313" key="15">
    <source>
        <dbReference type="EMBL" id="TEB23008.1"/>
    </source>
</evidence>
<accession>A0A4Y7SMY0</accession>
<evidence type="ECO:0000256" key="3">
    <source>
        <dbReference type="ARBA" id="ARBA00006793"/>
    </source>
</evidence>
<dbReference type="PANTHER" id="PTHR19306:SF6">
    <property type="entry name" value="STRUCTURAL MAINTENANCE OF CHROMOSOMES PROTEIN 6"/>
    <property type="match status" value="1"/>
</dbReference>
<evidence type="ECO:0000259" key="14">
    <source>
        <dbReference type="Pfam" id="PF02463"/>
    </source>
</evidence>
<dbReference type="GO" id="GO:0000724">
    <property type="term" value="P:double-strand break repair via homologous recombination"/>
    <property type="evidence" value="ECO:0007669"/>
    <property type="project" value="TreeGrafter"/>
</dbReference>
<evidence type="ECO:0000256" key="2">
    <source>
        <dbReference type="ARBA" id="ARBA00004286"/>
    </source>
</evidence>
<feature type="coiled-coil region" evidence="12">
    <location>
        <begin position="719"/>
        <end position="753"/>
    </location>
</feature>
<evidence type="ECO:0000256" key="7">
    <source>
        <dbReference type="ARBA" id="ARBA00022840"/>
    </source>
</evidence>
<evidence type="ECO:0000256" key="8">
    <source>
        <dbReference type="ARBA" id="ARBA00023054"/>
    </source>
</evidence>
<dbReference type="Proteomes" id="UP000298030">
    <property type="component" value="Unassembled WGS sequence"/>
</dbReference>
<feature type="domain" description="RecF/RecN/SMC N-terminal" evidence="14">
    <location>
        <begin position="103"/>
        <end position="1111"/>
    </location>
</feature>
<keyword evidence="6" id="KW-0227">DNA damage</keyword>
<keyword evidence="15" id="KW-0378">Hydrolase</keyword>
<feature type="compositionally biased region" description="Low complexity" evidence="13">
    <location>
        <begin position="494"/>
        <end position="505"/>
    </location>
</feature>